<accession>A0A1G8AR11</accession>
<dbReference type="STRING" id="370764.SAMN04489810_2452"/>
<dbReference type="EMBL" id="LT629692">
    <property type="protein sequence ID" value="SDH23166.1"/>
    <property type="molecule type" value="Genomic_DNA"/>
</dbReference>
<dbReference type="AlphaFoldDB" id="A0A1G8AR11"/>
<evidence type="ECO:0000313" key="1">
    <source>
        <dbReference type="EMBL" id="SDH23166.1"/>
    </source>
</evidence>
<proteinExistence type="predicted"/>
<gene>
    <name evidence="1" type="ORF">SAMN04489810_2452</name>
</gene>
<evidence type="ECO:0000313" key="2">
    <source>
        <dbReference type="Proteomes" id="UP000199009"/>
    </source>
</evidence>
<name>A0A1G8AR11_9MICO</name>
<dbReference type="OrthoDB" id="3781658at2"/>
<sequence>MSSTTPAWSDSMAPPVEQRWMGIVFMQGEEANAVLDMTDKDGPGTAIQHLSQWDFGDETRDAALVNGYVYEKVPWSPTDRVVHDKSSEYALIYNHQFGYVSLLRRFDPVFEDVLESVAPTPRFGFEKQRPARRANGLRL</sequence>
<reference evidence="1 2" key="1">
    <citation type="submission" date="2016-10" db="EMBL/GenBank/DDBJ databases">
        <authorList>
            <person name="de Groot N.N."/>
        </authorList>
    </citation>
    <scope>NUCLEOTIDE SEQUENCE [LARGE SCALE GENOMIC DNA]</scope>
    <source>
        <strain evidence="1 2">DSM 23142</strain>
    </source>
</reference>
<protein>
    <submittedName>
        <fullName evidence="1">Uncharacterized protein</fullName>
    </submittedName>
</protein>
<organism evidence="1 2">
    <name type="scientific">Microbacterium pygmaeum</name>
    <dbReference type="NCBI Taxonomy" id="370764"/>
    <lineage>
        <taxon>Bacteria</taxon>
        <taxon>Bacillati</taxon>
        <taxon>Actinomycetota</taxon>
        <taxon>Actinomycetes</taxon>
        <taxon>Micrococcales</taxon>
        <taxon>Microbacteriaceae</taxon>
        <taxon>Microbacterium</taxon>
    </lineage>
</organism>
<dbReference type="Proteomes" id="UP000199009">
    <property type="component" value="Chromosome I"/>
</dbReference>
<keyword evidence="2" id="KW-1185">Reference proteome</keyword>
<dbReference type="RefSeq" id="WP_157681860.1">
    <property type="nucleotide sequence ID" value="NZ_LT629692.1"/>
</dbReference>